<dbReference type="Proteomes" id="UP000095284">
    <property type="component" value="Unplaced"/>
</dbReference>
<reference evidence="19" key="2">
    <citation type="submission" date="2020-08" db="EMBL/GenBank/DDBJ databases">
        <authorList>
            <person name="Kikuchi T."/>
        </authorList>
    </citation>
    <scope>NUCLEOTIDE SEQUENCE</scope>
    <source>
        <strain evidence="18">Ka4C1</strain>
    </source>
</reference>
<feature type="chain" id="PRO_5035359294" description="protein-tyrosine-phosphatase" evidence="14">
    <location>
        <begin position="24"/>
        <end position="1471"/>
    </location>
</feature>
<dbReference type="EC" id="3.1.3.48" evidence="2"/>
<dbReference type="InterPro" id="IPR057482">
    <property type="entry name" value="Fn3_Dep-1_3rd"/>
</dbReference>
<dbReference type="InterPro" id="IPR056967">
    <property type="entry name" value="Fn3_Dep-1_1st"/>
</dbReference>
<dbReference type="InterPro" id="IPR000387">
    <property type="entry name" value="Tyr_Pase_dom"/>
</dbReference>
<evidence type="ECO:0000256" key="2">
    <source>
        <dbReference type="ARBA" id="ARBA00013064"/>
    </source>
</evidence>
<dbReference type="Pfam" id="PF00102">
    <property type="entry name" value="Y_phosphatase"/>
    <property type="match status" value="1"/>
</dbReference>
<dbReference type="Pfam" id="PF24950">
    <property type="entry name" value="Fn3_Dep-1_6th"/>
    <property type="match status" value="1"/>
</dbReference>
<dbReference type="InterPro" id="IPR056968">
    <property type="entry name" value="Fn3_Dep-1_2nd"/>
</dbReference>
<feature type="domain" description="Tyrosine specific protein phosphatases" evidence="16">
    <location>
        <begin position="1330"/>
        <end position="1403"/>
    </location>
</feature>
<dbReference type="InterPro" id="IPR036116">
    <property type="entry name" value="FN3_sf"/>
</dbReference>
<comment type="subcellular location">
    <subcellularLocation>
        <location evidence="1">Membrane</location>
        <topology evidence="1">Single-pass type I membrane protein</topology>
    </subcellularLocation>
</comment>
<evidence type="ECO:0000313" key="19">
    <source>
        <dbReference type="EMBL" id="CAG9096989.1"/>
    </source>
</evidence>
<evidence type="ECO:0000256" key="8">
    <source>
        <dbReference type="ARBA" id="ARBA00022989"/>
    </source>
</evidence>
<evidence type="ECO:0000256" key="13">
    <source>
        <dbReference type="SAM" id="Phobius"/>
    </source>
</evidence>
<dbReference type="CDD" id="cd00063">
    <property type="entry name" value="FN3"/>
    <property type="match status" value="2"/>
</dbReference>
<comment type="catalytic activity">
    <reaction evidence="11">
        <text>O-phospho-L-tyrosyl-[protein] + H2O = L-tyrosyl-[protein] + phosphate</text>
        <dbReference type="Rhea" id="RHEA:10684"/>
        <dbReference type="Rhea" id="RHEA-COMP:10136"/>
        <dbReference type="Rhea" id="RHEA-COMP:20101"/>
        <dbReference type="ChEBI" id="CHEBI:15377"/>
        <dbReference type="ChEBI" id="CHEBI:43474"/>
        <dbReference type="ChEBI" id="CHEBI:46858"/>
        <dbReference type="ChEBI" id="CHEBI:61978"/>
        <dbReference type="EC" id="3.1.3.48"/>
    </reaction>
</comment>
<dbReference type="InterPro" id="IPR003595">
    <property type="entry name" value="Tyr_Pase_cat"/>
</dbReference>
<feature type="transmembrane region" description="Helical" evidence="13">
    <location>
        <begin position="939"/>
        <end position="961"/>
    </location>
</feature>
<dbReference type="GO" id="GO:0004725">
    <property type="term" value="F:protein tyrosine phosphatase activity"/>
    <property type="evidence" value="ECO:0007669"/>
    <property type="project" value="UniProtKB-EC"/>
</dbReference>
<evidence type="ECO:0000259" key="16">
    <source>
        <dbReference type="PROSITE" id="PS50056"/>
    </source>
</evidence>
<dbReference type="Pfam" id="PF24946">
    <property type="entry name" value="Fn3_Dep-1_4th"/>
    <property type="match status" value="1"/>
</dbReference>
<dbReference type="GO" id="GO:0016020">
    <property type="term" value="C:membrane"/>
    <property type="evidence" value="ECO:0007669"/>
    <property type="project" value="UniProtKB-SubCell"/>
</dbReference>
<evidence type="ECO:0000256" key="9">
    <source>
        <dbReference type="ARBA" id="ARBA00023136"/>
    </source>
</evidence>
<dbReference type="InterPro" id="IPR013783">
    <property type="entry name" value="Ig-like_fold"/>
</dbReference>
<dbReference type="Pfam" id="PF24940">
    <property type="entry name" value="Fn3_Dep-1_5th"/>
    <property type="match status" value="1"/>
</dbReference>
<dbReference type="PROSITE" id="PS50056">
    <property type="entry name" value="TYR_PHOSPHATASE_2"/>
    <property type="match status" value="1"/>
</dbReference>
<evidence type="ECO:0000256" key="1">
    <source>
        <dbReference type="ARBA" id="ARBA00004479"/>
    </source>
</evidence>
<dbReference type="PROSITE" id="PS50853">
    <property type="entry name" value="FN3"/>
    <property type="match status" value="2"/>
</dbReference>
<feature type="region of interest" description="Disordered" evidence="12">
    <location>
        <begin position="1059"/>
        <end position="1113"/>
    </location>
</feature>
<dbReference type="InterPro" id="IPR029021">
    <property type="entry name" value="Prot-tyrosine_phosphatase-like"/>
</dbReference>
<dbReference type="Pfam" id="PF00041">
    <property type="entry name" value="fn3"/>
    <property type="match status" value="1"/>
</dbReference>
<dbReference type="Gene3D" id="2.60.40.10">
    <property type="entry name" value="Immunoglobulins"/>
    <property type="match status" value="3"/>
</dbReference>
<dbReference type="SMART" id="SM00404">
    <property type="entry name" value="PTPc_motif"/>
    <property type="match status" value="1"/>
</dbReference>
<dbReference type="SUPFAM" id="SSF52799">
    <property type="entry name" value="(Phosphotyrosine protein) phosphatases II"/>
    <property type="match status" value="1"/>
</dbReference>
<dbReference type="WBParaSite" id="BXY_0280700.1">
    <property type="protein sequence ID" value="BXY_0280700.1"/>
    <property type="gene ID" value="BXY_0280700"/>
</dbReference>
<evidence type="ECO:0000256" key="10">
    <source>
        <dbReference type="ARBA" id="ARBA00023180"/>
    </source>
</evidence>
<feature type="compositionally biased region" description="Low complexity" evidence="12">
    <location>
        <begin position="1062"/>
        <end position="1073"/>
    </location>
</feature>
<keyword evidence="7" id="KW-0904">Protein phosphatase</keyword>
<feature type="domain" description="Fibronectin type-III" evidence="17">
    <location>
        <begin position="247"/>
        <end position="342"/>
    </location>
</feature>
<dbReference type="SMART" id="SM00060">
    <property type="entry name" value="FN3"/>
    <property type="match status" value="4"/>
</dbReference>
<dbReference type="InterPro" id="IPR003961">
    <property type="entry name" value="FN3_dom"/>
</dbReference>
<dbReference type="PANTHER" id="PTHR46957">
    <property type="entry name" value="CYTOKINE RECEPTOR"/>
    <property type="match status" value="1"/>
</dbReference>
<evidence type="ECO:0000256" key="6">
    <source>
        <dbReference type="ARBA" id="ARBA00022801"/>
    </source>
</evidence>
<feature type="signal peptide" evidence="14">
    <location>
        <begin position="1"/>
        <end position="23"/>
    </location>
</feature>
<keyword evidence="5" id="KW-0677">Repeat</keyword>
<feature type="compositionally biased region" description="Basic and acidic residues" evidence="12">
    <location>
        <begin position="1086"/>
        <end position="1099"/>
    </location>
</feature>
<dbReference type="Pfam" id="PF24943">
    <property type="entry name" value="Fn3_Dep-1_2nd"/>
    <property type="match status" value="1"/>
</dbReference>
<dbReference type="InterPro" id="IPR000242">
    <property type="entry name" value="PTP_cat"/>
</dbReference>
<dbReference type="InterPro" id="IPR041201">
    <property type="entry name" value="PTPRJ_TM"/>
</dbReference>
<dbReference type="Pfam" id="PF25300">
    <property type="entry name" value="Fn3_Dep-1_3rd"/>
    <property type="match status" value="1"/>
</dbReference>
<dbReference type="PANTHER" id="PTHR46957:SF3">
    <property type="entry name" value="CYTOKINE RECEPTOR"/>
    <property type="match status" value="1"/>
</dbReference>
<dbReference type="GO" id="GO:0032502">
    <property type="term" value="P:developmental process"/>
    <property type="evidence" value="ECO:0007669"/>
    <property type="project" value="UniProtKB-ARBA"/>
</dbReference>
<keyword evidence="8 13" id="KW-1133">Transmembrane helix</keyword>
<dbReference type="Proteomes" id="UP000582659">
    <property type="component" value="Unassembled WGS sequence"/>
</dbReference>
<dbReference type="Pfam" id="PF18861">
    <property type="entry name" value="PTP_tm"/>
    <property type="match status" value="1"/>
</dbReference>
<name>A0A1I7RQ16_BURXY</name>
<evidence type="ECO:0000313" key="20">
    <source>
        <dbReference type="Proteomes" id="UP000095284"/>
    </source>
</evidence>
<dbReference type="EMBL" id="CAJFCV020000002">
    <property type="protein sequence ID" value="CAG9096989.1"/>
    <property type="molecule type" value="Genomic_DNA"/>
</dbReference>
<evidence type="ECO:0000259" key="15">
    <source>
        <dbReference type="PROSITE" id="PS50055"/>
    </source>
</evidence>
<dbReference type="Pfam" id="PF24942">
    <property type="entry name" value="Fn3_Dep-1_1st"/>
    <property type="match status" value="1"/>
</dbReference>
<proteinExistence type="predicted"/>
<reference evidence="22" key="1">
    <citation type="submission" date="2016-11" db="UniProtKB">
        <authorList>
            <consortium name="WormBaseParasite"/>
        </authorList>
    </citation>
    <scope>IDENTIFICATION</scope>
</reference>
<keyword evidence="9 13" id="KW-0472">Membrane</keyword>
<dbReference type="Gene3D" id="3.90.190.10">
    <property type="entry name" value="Protein tyrosine phosphatase superfamily"/>
    <property type="match status" value="1"/>
</dbReference>
<protein>
    <recommendedName>
        <fullName evidence="2">protein-tyrosine-phosphatase</fullName>
        <ecNumber evidence="2">3.1.3.48</ecNumber>
    </recommendedName>
</protein>
<sequence>MRKRIRKGLLALVLISFIFKLDAQSDLPHVVQPSLNGSSSPLPHSFSREFLKFFRLEKSPADPARSLEIYFPSEYSQFKEFIARVTDTSEAKDESLLDANRTFRITPQDPSFIRIDRLYPGHHYYVAILGRVEDKSISIKEETVVMDPVPIEFNSPEAVIVGHTNITFRGFKAEKALQDKFTVKYFQLDPLKRYPTLQVDDIQDQKFVELYLSNLNPGRDYDVTVSAIKDPFTSSPWRKTITTKPLAPANLTISDVNATCIRVSWLLPSESGADQFNLSYHKLQRPTEIKRVNVTFGSAQKVDLCDSIVAGENYVFTITALKSNQRSESSTITHTVRPMPPTSISLVPDFKMGKFKMVVHLNDSSQTKTDQCQIRIIDDSRRIEQVLPITQNANGSMCVTYLDLEPGKRYDLSAAALSENTISKKILKNTALEPSFSKDSFGLSIQEQKGTLVFTWPGDLKNISELWTKTVGKSSKLHIRVDPLSENNKKDGSRQFDTSPFDGTNEVHIDHLRRGTCYKVHMYTVTNSGIVSLNKFEEFIRLSPPSVDVKVDKVDKREVAIRISVTSFMIDPLHPVIGDLSDCLLHLQVVDEKNTVILERSINFVDLNAPIVKLNGLLPYHNYNVNSMVICGTQFSGKSPSPCPSRNLTIPVQSFQTHQDIPNVVENFTTQVLNPYSVQLKWQPPAVSNGPLTHYNIHVIPVQQPDQNWTLSLNANGSHIQNEPSVMSTVVVDNLVGGLEYKFDVQAVNEAGVSSSLTEDLQPVVKMPILAPPRPAVRIEILKDSVRSTDLAIKFSSDNFSQKHGLLKMVAVIVAQVGSDGRPNEVGPEDTWALEHVRNSSMTWGSAQNFEFWPPYVALSIGLTTDTHLKPQVFVQEIGIDSQCIEQPADIICNGPLKPGTNYRMKLRLFTAPNLWTDSMYSDIVITEPLRSSSAFRNVFVVLAVFIAGVGLIFVLLTYYTRRHRSSVSGKGANLYGAESFGSAGQAYSSKESQWTALKMIMAERAADCLAKLGLDTNSSSPPSNNCVNNNSNVLFSTMSPRTGVTETNAVRIMPSAQANPLTKTDSSSTLTTPNTFNAHHRRSRSLRERTGVDQKLERLPSGPPPGSKPNSVLWTVMKGADTTKSRPIRIQDFPDHVKLLSADSDYLYSVEYEELRFVGTGQSCIAADLGQNRAKNRFTNILPYDHSRVKIISCDEEDGADYVNASYIPGFNSRREFIAAQGPLPSTRDHFWKIVWEQNCPAIVALTKCVEKGRDKCHQYWPDVNQRSVIYADVEVTLVNESVEYDEYIIRELRMTHLSEFGHPSRTLFHLHYMAWPDFGAPENPAGIINFLRQFRNKVPPSSHNRPSVIHCSAGVGRSGTFVALDRLIQNIEVGKPLDVFGTVFEMRMQRCHMVQNEQQYIFIHQALLYVLQTFYPHLLNQSSTWTSEAVSTPSFWTPPIITHPSTRWGGDHQNSAFMEDDEGIAESGL</sequence>
<dbReference type="FunFam" id="3.90.190.10:FF:000009">
    <property type="entry name" value="Receptor-type tyrosine-protein phosphatase beta"/>
    <property type="match status" value="1"/>
</dbReference>
<evidence type="ECO:0000256" key="5">
    <source>
        <dbReference type="ARBA" id="ARBA00022737"/>
    </source>
</evidence>
<dbReference type="PRINTS" id="PR00700">
    <property type="entry name" value="PRTYPHPHTASE"/>
</dbReference>
<dbReference type="InterPro" id="IPR056970">
    <property type="entry name" value="Fn3_Dep-1_4th"/>
</dbReference>
<evidence type="ECO:0000313" key="18">
    <source>
        <dbReference type="EMBL" id="CAD5215307.1"/>
    </source>
</evidence>
<dbReference type="PROSITE" id="PS50055">
    <property type="entry name" value="TYR_PHOSPHATASE_PTP"/>
    <property type="match status" value="1"/>
</dbReference>
<evidence type="ECO:0000256" key="11">
    <source>
        <dbReference type="ARBA" id="ARBA00051722"/>
    </source>
</evidence>
<keyword evidence="6" id="KW-0378">Hydrolase</keyword>
<evidence type="ECO:0000256" key="4">
    <source>
        <dbReference type="ARBA" id="ARBA00022729"/>
    </source>
</evidence>
<evidence type="ECO:0000313" key="22">
    <source>
        <dbReference type="WBParaSite" id="BXY_0280700.1"/>
    </source>
</evidence>
<evidence type="ECO:0000256" key="3">
    <source>
        <dbReference type="ARBA" id="ARBA00022692"/>
    </source>
</evidence>
<gene>
    <name evidence="18" type="ORF">BXYJ_LOCUS3964</name>
</gene>
<keyword evidence="4 14" id="KW-0732">Signal</keyword>
<organism evidence="20 22">
    <name type="scientific">Bursaphelenchus xylophilus</name>
    <name type="common">Pinewood nematode worm</name>
    <name type="synonym">Aphelenchoides xylophilus</name>
    <dbReference type="NCBI Taxonomy" id="6326"/>
    <lineage>
        <taxon>Eukaryota</taxon>
        <taxon>Metazoa</taxon>
        <taxon>Ecdysozoa</taxon>
        <taxon>Nematoda</taxon>
        <taxon>Chromadorea</taxon>
        <taxon>Rhabditida</taxon>
        <taxon>Tylenchina</taxon>
        <taxon>Tylenchomorpha</taxon>
        <taxon>Aphelenchoidea</taxon>
        <taxon>Aphelenchoididae</taxon>
        <taxon>Bursaphelenchus</taxon>
    </lineage>
</organism>
<evidence type="ECO:0000256" key="12">
    <source>
        <dbReference type="SAM" id="MobiDB-lite"/>
    </source>
</evidence>
<dbReference type="PROSITE" id="PS00383">
    <property type="entry name" value="TYR_PHOSPHATASE_1"/>
    <property type="match status" value="1"/>
</dbReference>
<evidence type="ECO:0000256" key="14">
    <source>
        <dbReference type="SAM" id="SignalP"/>
    </source>
</evidence>
<keyword evidence="10" id="KW-0325">Glycoprotein</keyword>
<dbReference type="EMBL" id="CAJFDI010000002">
    <property type="protein sequence ID" value="CAD5215307.1"/>
    <property type="molecule type" value="Genomic_DNA"/>
</dbReference>
<evidence type="ECO:0000259" key="17">
    <source>
        <dbReference type="PROSITE" id="PS50853"/>
    </source>
</evidence>
<dbReference type="SMART" id="SM00194">
    <property type="entry name" value="PTPc"/>
    <property type="match status" value="1"/>
</dbReference>
<dbReference type="InterPro" id="IPR056969">
    <property type="entry name" value="Fn3_Dep-1_6th"/>
</dbReference>
<evidence type="ECO:0000313" key="21">
    <source>
        <dbReference type="Proteomes" id="UP000659654"/>
    </source>
</evidence>
<dbReference type="Proteomes" id="UP000659654">
    <property type="component" value="Unassembled WGS sequence"/>
</dbReference>
<dbReference type="InterPro" id="IPR016130">
    <property type="entry name" value="Tyr_Pase_AS"/>
</dbReference>
<accession>A0A1I7RQ16</accession>
<feature type="domain" description="Tyrosine-protein phosphatase" evidence="15">
    <location>
        <begin position="1149"/>
        <end position="1412"/>
    </location>
</feature>
<dbReference type="SUPFAM" id="SSF49265">
    <property type="entry name" value="Fibronectin type III"/>
    <property type="match status" value="2"/>
</dbReference>
<keyword evidence="3 13" id="KW-0812">Transmembrane</keyword>
<keyword evidence="21" id="KW-1185">Reference proteome</keyword>
<dbReference type="OrthoDB" id="8609993at2759"/>
<evidence type="ECO:0000256" key="7">
    <source>
        <dbReference type="ARBA" id="ARBA00022912"/>
    </source>
</evidence>
<dbReference type="eggNOG" id="KOG0791">
    <property type="taxonomic scope" value="Eukaryota"/>
</dbReference>
<feature type="domain" description="Fibronectin type-III" evidence="17">
    <location>
        <begin position="664"/>
        <end position="768"/>
    </location>
</feature>
<dbReference type="InterPro" id="IPR050713">
    <property type="entry name" value="RTP_Phos/Ushers"/>
</dbReference>
<dbReference type="InterPro" id="IPR056966">
    <property type="entry name" value="Fn3_Dep-1_5th"/>
</dbReference>